<sequence length="106" mass="11360">MAAACIIPGQPTRPTRGKFAGATKGTSVASETARRYLNIELPFRLPTFTNASLKTLKSKFVTNLGALVGLTVPVLGWLIIASDVTSISLKATINYNRIARGNAKIW</sequence>
<gene>
    <name evidence="2" type="ordered locus">ETA_10000</name>
</gene>
<dbReference type="HOGENOM" id="CLU_145939_0_0_6"/>
<organism evidence="2 3">
    <name type="scientific">Erwinia tasmaniensis (strain DSM 17950 / CFBP 7177 / CIP 109463 / NCPPB 4357 / Et1/99)</name>
    <dbReference type="NCBI Taxonomy" id="465817"/>
    <lineage>
        <taxon>Bacteria</taxon>
        <taxon>Pseudomonadati</taxon>
        <taxon>Pseudomonadota</taxon>
        <taxon>Gammaproteobacteria</taxon>
        <taxon>Enterobacterales</taxon>
        <taxon>Erwiniaceae</taxon>
        <taxon>Erwinia</taxon>
    </lineage>
</organism>
<reference evidence="2 3" key="1">
    <citation type="journal article" date="2008" name="Environ. Microbiol.">
        <title>The genome of Erwinia tasmaniensis strain Et1/99, a non-pathogenic bacterium in the genus Erwinia.</title>
        <authorList>
            <person name="Kube M."/>
            <person name="Migdoll A.M."/>
            <person name="Mueller I."/>
            <person name="Kuhl H."/>
            <person name="Beck A."/>
            <person name="Reinhardt R."/>
            <person name="Geider K."/>
        </authorList>
    </citation>
    <scope>NUCLEOTIDE SEQUENCE [LARGE SCALE GENOMIC DNA]</scope>
    <source>
        <strain evidence="3">DSM 17950 / CFBP 7177 / CIP 109463 / NCPPB 4357 / Et1/99</strain>
    </source>
</reference>
<keyword evidence="3" id="KW-1185">Reference proteome</keyword>
<protein>
    <submittedName>
        <fullName evidence="2">Uncharacterized protein</fullName>
    </submittedName>
</protein>
<dbReference type="eggNOG" id="ENOG5032JU7">
    <property type="taxonomic scope" value="Bacteria"/>
</dbReference>
<evidence type="ECO:0000313" key="3">
    <source>
        <dbReference type="Proteomes" id="UP000001726"/>
    </source>
</evidence>
<dbReference type="EMBL" id="CU468135">
    <property type="protein sequence ID" value="CAO96046.1"/>
    <property type="molecule type" value="Genomic_DNA"/>
</dbReference>
<dbReference type="KEGG" id="eta:ETA_10000"/>
<feature type="transmembrane region" description="Helical" evidence="1">
    <location>
        <begin position="60"/>
        <end position="80"/>
    </location>
</feature>
<name>B2VEB6_ERWT9</name>
<dbReference type="NCBIfam" id="NF045926">
    <property type="entry name" value="STM2901_fam"/>
    <property type="match status" value="1"/>
</dbReference>
<dbReference type="Pfam" id="PF26636">
    <property type="entry name" value="DUF8209"/>
    <property type="match status" value="1"/>
</dbReference>
<accession>B2VEB6</accession>
<dbReference type="STRING" id="465817.ETA_10000"/>
<dbReference type="InterPro" id="IPR058064">
    <property type="entry name" value="STM2901-like"/>
</dbReference>
<proteinExistence type="predicted"/>
<keyword evidence="1" id="KW-0472">Membrane</keyword>
<evidence type="ECO:0000256" key="1">
    <source>
        <dbReference type="SAM" id="Phobius"/>
    </source>
</evidence>
<evidence type="ECO:0000313" key="2">
    <source>
        <dbReference type="EMBL" id="CAO96046.1"/>
    </source>
</evidence>
<keyword evidence="1" id="KW-1133">Transmembrane helix</keyword>
<dbReference type="Proteomes" id="UP000001726">
    <property type="component" value="Chromosome"/>
</dbReference>
<dbReference type="InterPro" id="IPR058522">
    <property type="entry name" value="DUF8209"/>
</dbReference>
<dbReference type="AlphaFoldDB" id="B2VEB6"/>
<keyword evidence="1" id="KW-0812">Transmembrane</keyword>